<proteinExistence type="predicted"/>
<dbReference type="InterPro" id="IPR001123">
    <property type="entry name" value="LeuE-type"/>
</dbReference>
<sequence>MDFWQGFWVITGIHLLAVASPGPDFVLVSQQSLCRNRSAGILTSLGIALGFGVHVVYSVLGLAAVVAHSENLLLAVKIIGGFYLIYIGIKGLHVQAQTATEIRREALATEPAFKTIRRGFLCNVLNPKAVVFMLSLFTVVLSPDMPAWQLAVYGAWMAVILFLWFAAVSCMLSMPAVNRRFRRVGHWIDRLCGGLLVLLGVKVITGR</sequence>
<keyword evidence="3 6" id="KW-0812">Transmembrane</keyword>
<evidence type="ECO:0000256" key="2">
    <source>
        <dbReference type="ARBA" id="ARBA00022475"/>
    </source>
</evidence>
<name>A0A448U9J5_9NEIS</name>
<evidence type="ECO:0000256" key="4">
    <source>
        <dbReference type="ARBA" id="ARBA00022989"/>
    </source>
</evidence>
<keyword evidence="2" id="KW-1003">Cell membrane</keyword>
<dbReference type="PIRSF" id="PIRSF006324">
    <property type="entry name" value="LeuE"/>
    <property type="match status" value="1"/>
</dbReference>
<dbReference type="KEGG" id="nani:NCTC12227_00269"/>
<dbReference type="PANTHER" id="PTHR30086:SF21">
    <property type="entry name" value="TRANSPORT PROTEIN"/>
    <property type="match status" value="1"/>
</dbReference>
<dbReference type="PANTHER" id="PTHR30086">
    <property type="entry name" value="ARGININE EXPORTER PROTEIN ARGO"/>
    <property type="match status" value="1"/>
</dbReference>
<protein>
    <submittedName>
        <fullName evidence="7">Threonine efflux protein</fullName>
    </submittedName>
</protein>
<feature type="transmembrane region" description="Helical" evidence="6">
    <location>
        <begin position="120"/>
        <end position="141"/>
    </location>
</feature>
<dbReference type="Proteomes" id="UP000268229">
    <property type="component" value="Chromosome"/>
</dbReference>
<evidence type="ECO:0000256" key="6">
    <source>
        <dbReference type="SAM" id="Phobius"/>
    </source>
</evidence>
<dbReference type="RefSeq" id="WP_126303844.1">
    <property type="nucleotide sequence ID" value="NZ_LR134516.1"/>
</dbReference>
<evidence type="ECO:0000256" key="5">
    <source>
        <dbReference type="ARBA" id="ARBA00023136"/>
    </source>
</evidence>
<comment type="subcellular location">
    <subcellularLocation>
        <location evidence="1">Cell membrane</location>
        <topology evidence="1">Multi-pass membrane protein</topology>
    </subcellularLocation>
</comment>
<evidence type="ECO:0000256" key="3">
    <source>
        <dbReference type="ARBA" id="ARBA00022692"/>
    </source>
</evidence>
<feature type="transmembrane region" description="Helical" evidence="6">
    <location>
        <begin position="72"/>
        <end position="89"/>
    </location>
</feature>
<dbReference type="EMBL" id="LR134516">
    <property type="protein sequence ID" value="VEJ20562.1"/>
    <property type="molecule type" value="Genomic_DNA"/>
</dbReference>
<dbReference type="OrthoDB" id="9804822at2"/>
<keyword evidence="4 6" id="KW-1133">Transmembrane helix</keyword>
<reference evidence="7 8" key="1">
    <citation type="submission" date="2018-12" db="EMBL/GenBank/DDBJ databases">
        <authorList>
            <consortium name="Pathogen Informatics"/>
        </authorList>
    </citation>
    <scope>NUCLEOTIDE SEQUENCE [LARGE SCALE GENOMIC DNA]</scope>
    <source>
        <strain evidence="7 8">NCTC12227</strain>
    </source>
</reference>
<keyword evidence="8" id="KW-1185">Reference proteome</keyword>
<dbReference type="GO" id="GO:0015171">
    <property type="term" value="F:amino acid transmembrane transporter activity"/>
    <property type="evidence" value="ECO:0007669"/>
    <property type="project" value="TreeGrafter"/>
</dbReference>
<evidence type="ECO:0000256" key="1">
    <source>
        <dbReference type="ARBA" id="ARBA00004651"/>
    </source>
</evidence>
<dbReference type="Pfam" id="PF01810">
    <property type="entry name" value="LysE"/>
    <property type="match status" value="1"/>
</dbReference>
<organism evidence="7 8">
    <name type="scientific">Neisseria animaloris</name>
    <dbReference type="NCBI Taxonomy" id="326522"/>
    <lineage>
        <taxon>Bacteria</taxon>
        <taxon>Pseudomonadati</taxon>
        <taxon>Pseudomonadota</taxon>
        <taxon>Betaproteobacteria</taxon>
        <taxon>Neisseriales</taxon>
        <taxon>Neisseriaceae</taxon>
        <taxon>Neisseria</taxon>
    </lineage>
</organism>
<dbReference type="GO" id="GO:0005886">
    <property type="term" value="C:plasma membrane"/>
    <property type="evidence" value="ECO:0007669"/>
    <property type="project" value="UniProtKB-SubCell"/>
</dbReference>
<gene>
    <name evidence="7" type="primary">rhtC</name>
    <name evidence="7" type="ORF">NCTC12227_00269</name>
</gene>
<evidence type="ECO:0000313" key="7">
    <source>
        <dbReference type="EMBL" id="VEJ20562.1"/>
    </source>
</evidence>
<dbReference type="STRING" id="326522.BWD08_01095"/>
<accession>A0A448U9J5</accession>
<evidence type="ECO:0000313" key="8">
    <source>
        <dbReference type="Proteomes" id="UP000268229"/>
    </source>
</evidence>
<feature type="transmembrane region" description="Helical" evidence="6">
    <location>
        <begin position="39"/>
        <end position="66"/>
    </location>
</feature>
<feature type="transmembrane region" description="Helical" evidence="6">
    <location>
        <begin position="6"/>
        <end position="27"/>
    </location>
</feature>
<feature type="transmembrane region" description="Helical" evidence="6">
    <location>
        <begin position="153"/>
        <end position="175"/>
    </location>
</feature>
<dbReference type="AlphaFoldDB" id="A0A448U9J5"/>
<keyword evidence="5 6" id="KW-0472">Membrane</keyword>